<reference evidence="4" key="2">
    <citation type="submission" date="2017-10" db="EMBL/GenBank/DDBJ databases">
        <title>Ladona fulva Genome sequencing and assembly.</title>
        <authorList>
            <person name="Murali S."/>
            <person name="Richards S."/>
            <person name="Bandaranaike D."/>
            <person name="Bellair M."/>
            <person name="Blankenburg K."/>
            <person name="Chao H."/>
            <person name="Dinh H."/>
            <person name="Doddapaneni H."/>
            <person name="Dugan-Rocha S."/>
            <person name="Elkadiri S."/>
            <person name="Gnanaolivu R."/>
            <person name="Hernandez B."/>
            <person name="Skinner E."/>
            <person name="Javaid M."/>
            <person name="Lee S."/>
            <person name="Li M."/>
            <person name="Ming W."/>
            <person name="Munidasa M."/>
            <person name="Muniz J."/>
            <person name="Nguyen L."/>
            <person name="Hughes D."/>
            <person name="Osuji N."/>
            <person name="Pu L.-L."/>
            <person name="Puazo M."/>
            <person name="Qu C."/>
            <person name="Quiroz J."/>
            <person name="Raj R."/>
            <person name="Weissenberger G."/>
            <person name="Xin Y."/>
            <person name="Zou X."/>
            <person name="Han Y."/>
            <person name="Worley K."/>
            <person name="Muzny D."/>
            <person name="Gibbs R."/>
        </authorList>
    </citation>
    <scope>NUCLEOTIDE SEQUENCE</scope>
    <source>
        <strain evidence="4">Sampled in the wild</strain>
    </source>
</reference>
<dbReference type="PANTHER" id="PTHR24174">
    <property type="entry name" value="ANKYRIN REPEAT AND STERILE ALPHA MOTIF DOMAIN-CONTAINING PROTEIN 1"/>
    <property type="match status" value="1"/>
</dbReference>
<sequence>MDVNVRTAAGTALHEAALCGKTDVVKTLLESGVDLSARDAGGHTVLDVLGQFPTHVTHDIMEIIQAVSKGVVP</sequence>
<keyword evidence="2 3" id="KW-0040">ANK repeat</keyword>
<name>A0A8K0JTZ1_LADFU</name>
<dbReference type="AlphaFoldDB" id="A0A8K0JTZ1"/>
<keyword evidence="1" id="KW-0677">Repeat</keyword>
<protein>
    <submittedName>
        <fullName evidence="4">Uncharacterized protein</fullName>
    </submittedName>
</protein>
<dbReference type="GO" id="GO:0005829">
    <property type="term" value="C:cytosol"/>
    <property type="evidence" value="ECO:0007669"/>
    <property type="project" value="TreeGrafter"/>
</dbReference>
<evidence type="ECO:0000313" key="5">
    <source>
        <dbReference type="Proteomes" id="UP000792457"/>
    </source>
</evidence>
<dbReference type="InterPro" id="IPR002110">
    <property type="entry name" value="Ankyrin_rpt"/>
</dbReference>
<dbReference type="PROSITE" id="PS50088">
    <property type="entry name" value="ANK_REPEAT"/>
    <property type="match status" value="1"/>
</dbReference>
<accession>A0A8K0JTZ1</accession>
<dbReference type="Gene3D" id="1.25.40.20">
    <property type="entry name" value="Ankyrin repeat-containing domain"/>
    <property type="match status" value="1"/>
</dbReference>
<dbReference type="SUPFAM" id="SSF48403">
    <property type="entry name" value="Ankyrin repeat"/>
    <property type="match status" value="1"/>
</dbReference>
<dbReference type="Proteomes" id="UP000792457">
    <property type="component" value="Unassembled WGS sequence"/>
</dbReference>
<dbReference type="InterPro" id="IPR033635">
    <property type="entry name" value="ANKS1/Caskin"/>
</dbReference>
<organism evidence="4 5">
    <name type="scientific">Ladona fulva</name>
    <name type="common">Scarce chaser dragonfly</name>
    <name type="synonym">Libellula fulva</name>
    <dbReference type="NCBI Taxonomy" id="123851"/>
    <lineage>
        <taxon>Eukaryota</taxon>
        <taxon>Metazoa</taxon>
        <taxon>Ecdysozoa</taxon>
        <taxon>Arthropoda</taxon>
        <taxon>Hexapoda</taxon>
        <taxon>Insecta</taxon>
        <taxon>Pterygota</taxon>
        <taxon>Palaeoptera</taxon>
        <taxon>Odonata</taxon>
        <taxon>Epiprocta</taxon>
        <taxon>Anisoptera</taxon>
        <taxon>Libelluloidea</taxon>
        <taxon>Libellulidae</taxon>
        <taxon>Ladona</taxon>
    </lineage>
</organism>
<evidence type="ECO:0000256" key="2">
    <source>
        <dbReference type="ARBA" id="ARBA00023043"/>
    </source>
</evidence>
<evidence type="ECO:0000313" key="4">
    <source>
        <dbReference type="EMBL" id="KAG8221865.1"/>
    </source>
</evidence>
<dbReference type="PROSITE" id="PS50297">
    <property type="entry name" value="ANK_REP_REGION"/>
    <property type="match status" value="1"/>
</dbReference>
<dbReference type="InterPro" id="IPR036770">
    <property type="entry name" value="Ankyrin_rpt-contain_sf"/>
</dbReference>
<feature type="repeat" description="ANK" evidence="3">
    <location>
        <begin position="8"/>
        <end position="40"/>
    </location>
</feature>
<dbReference type="EMBL" id="KZ308115">
    <property type="protein sequence ID" value="KAG8221865.1"/>
    <property type="molecule type" value="Genomic_DNA"/>
</dbReference>
<proteinExistence type="predicted"/>
<dbReference type="PANTHER" id="PTHR24174:SF1">
    <property type="entry name" value="IP14385P"/>
    <property type="match status" value="1"/>
</dbReference>
<gene>
    <name evidence="4" type="ORF">J437_LFUL003241</name>
</gene>
<evidence type="ECO:0000256" key="1">
    <source>
        <dbReference type="ARBA" id="ARBA00022737"/>
    </source>
</evidence>
<keyword evidence="5" id="KW-1185">Reference proteome</keyword>
<reference evidence="4" key="1">
    <citation type="submission" date="2013-04" db="EMBL/GenBank/DDBJ databases">
        <authorList>
            <person name="Qu J."/>
            <person name="Murali S.C."/>
            <person name="Bandaranaike D."/>
            <person name="Bellair M."/>
            <person name="Blankenburg K."/>
            <person name="Chao H."/>
            <person name="Dinh H."/>
            <person name="Doddapaneni H."/>
            <person name="Downs B."/>
            <person name="Dugan-Rocha S."/>
            <person name="Elkadiri S."/>
            <person name="Gnanaolivu R.D."/>
            <person name="Hernandez B."/>
            <person name="Javaid M."/>
            <person name="Jayaseelan J.C."/>
            <person name="Lee S."/>
            <person name="Li M."/>
            <person name="Ming W."/>
            <person name="Munidasa M."/>
            <person name="Muniz J."/>
            <person name="Nguyen L."/>
            <person name="Ongeri F."/>
            <person name="Osuji N."/>
            <person name="Pu L.-L."/>
            <person name="Puazo M."/>
            <person name="Qu C."/>
            <person name="Quiroz J."/>
            <person name="Raj R."/>
            <person name="Weissenberger G."/>
            <person name="Xin Y."/>
            <person name="Zou X."/>
            <person name="Han Y."/>
            <person name="Richards S."/>
            <person name="Worley K."/>
            <person name="Muzny D."/>
            <person name="Gibbs R."/>
        </authorList>
    </citation>
    <scope>NUCLEOTIDE SEQUENCE</scope>
    <source>
        <strain evidence="4">Sampled in the wild</strain>
    </source>
</reference>
<dbReference type="Pfam" id="PF13857">
    <property type="entry name" value="Ank_5"/>
    <property type="match status" value="1"/>
</dbReference>
<dbReference type="OrthoDB" id="5314041at2759"/>
<comment type="caution">
    <text evidence="4">The sequence shown here is derived from an EMBL/GenBank/DDBJ whole genome shotgun (WGS) entry which is preliminary data.</text>
</comment>
<evidence type="ECO:0000256" key="3">
    <source>
        <dbReference type="PROSITE-ProRule" id="PRU00023"/>
    </source>
</evidence>